<accession>A0A2N0B441</accession>
<accession>A0A2N0BIZ5</accession>
<proteinExistence type="predicted"/>
<evidence type="ECO:0000313" key="1">
    <source>
        <dbReference type="EMBL" id="PJZ91296.1"/>
    </source>
</evidence>
<dbReference type="EMBL" id="NPEF01000316">
    <property type="protein sequence ID" value="PJZ91296.1"/>
    <property type="molecule type" value="Genomic_DNA"/>
</dbReference>
<gene>
    <name evidence="1" type="ORF">CH379_19455</name>
</gene>
<name>A0A2N0BIZ5_9LEPT</name>
<protein>
    <submittedName>
        <fullName evidence="1">Uncharacterized protein</fullName>
    </submittedName>
</protein>
<reference evidence="1" key="1">
    <citation type="submission" date="2017-07" db="EMBL/GenBank/DDBJ databases">
        <title>Leptospira spp. isolated from tropical soils.</title>
        <authorList>
            <person name="Thibeaux R."/>
            <person name="Iraola G."/>
            <person name="Ferres I."/>
            <person name="Bierque E."/>
            <person name="Girault D."/>
            <person name="Soupe-Gilbert M.-E."/>
            <person name="Picardeau M."/>
            <person name="Goarant C."/>
        </authorList>
    </citation>
    <scope>NUCLEOTIDE SEQUENCE [LARGE SCALE GENOMIC DNA]</scope>
    <source>
        <strain evidence="1">ATI7-C-A5</strain>
    </source>
</reference>
<sequence length="103" mass="12048">MKSETITLQRGRIFQKFFSSKNLEDATVFCFFGTLKSDGTFWKEGEFETQILPDGYLLIMREVETSKLKSGIFQFDILVERPDPTWPESQNANYEYFGILKVQ</sequence>
<organism evidence="1">
    <name type="scientific">Leptospira ellisii</name>
    <dbReference type="NCBI Taxonomy" id="2023197"/>
    <lineage>
        <taxon>Bacteria</taxon>
        <taxon>Pseudomonadati</taxon>
        <taxon>Spirochaetota</taxon>
        <taxon>Spirochaetia</taxon>
        <taxon>Leptospirales</taxon>
        <taxon>Leptospiraceae</taxon>
        <taxon>Leptospira</taxon>
    </lineage>
</organism>
<comment type="caution">
    <text evidence="1">The sequence shown here is derived from an EMBL/GenBank/DDBJ whole genome shotgun (WGS) entry which is preliminary data.</text>
</comment>
<dbReference type="AlphaFoldDB" id="A0A2N0BIZ5"/>
<dbReference type="OrthoDB" id="344093at2"/>